<reference evidence="4 5" key="1">
    <citation type="submission" date="2018-04" db="EMBL/GenBank/DDBJ databases">
        <title>Altererythrobacter sp. HME9302 genome sequencing and assembly.</title>
        <authorList>
            <person name="Kang H."/>
            <person name="Kim H."/>
            <person name="Joh K."/>
        </authorList>
    </citation>
    <scope>NUCLEOTIDE SEQUENCE [LARGE SCALE GENOMIC DNA]</scope>
    <source>
        <strain evidence="4 5">HME9302</strain>
    </source>
</reference>
<protein>
    <recommendedName>
        <fullName evidence="3">HTH tetR-type domain-containing protein</fullName>
    </recommendedName>
</protein>
<dbReference type="GO" id="GO:0000976">
    <property type="term" value="F:transcription cis-regulatory region binding"/>
    <property type="evidence" value="ECO:0007669"/>
    <property type="project" value="TreeGrafter"/>
</dbReference>
<keyword evidence="5" id="KW-1185">Reference proteome</keyword>
<name>A0A369QD67_9SPHN</name>
<dbReference type="GO" id="GO:0003700">
    <property type="term" value="F:DNA-binding transcription factor activity"/>
    <property type="evidence" value="ECO:0007669"/>
    <property type="project" value="TreeGrafter"/>
</dbReference>
<dbReference type="PRINTS" id="PR00455">
    <property type="entry name" value="HTHTETR"/>
</dbReference>
<evidence type="ECO:0000256" key="1">
    <source>
        <dbReference type="ARBA" id="ARBA00023125"/>
    </source>
</evidence>
<dbReference type="InterPro" id="IPR049484">
    <property type="entry name" value="Rv0078-like_C"/>
</dbReference>
<evidence type="ECO:0000313" key="4">
    <source>
        <dbReference type="EMBL" id="RDC60859.1"/>
    </source>
</evidence>
<evidence type="ECO:0000313" key="5">
    <source>
        <dbReference type="Proteomes" id="UP000253727"/>
    </source>
</evidence>
<dbReference type="Pfam" id="PF21351">
    <property type="entry name" value="TetR_C_41"/>
    <property type="match status" value="1"/>
</dbReference>
<dbReference type="InterPro" id="IPR050109">
    <property type="entry name" value="HTH-type_TetR-like_transc_reg"/>
</dbReference>
<evidence type="ECO:0000259" key="3">
    <source>
        <dbReference type="PROSITE" id="PS50977"/>
    </source>
</evidence>
<comment type="caution">
    <text evidence="4">The sequence shown here is derived from an EMBL/GenBank/DDBJ whole genome shotgun (WGS) entry which is preliminary data.</text>
</comment>
<dbReference type="PROSITE" id="PS50977">
    <property type="entry name" value="HTH_TETR_2"/>
    <property type="match status" value="1"/>
</dbReference>
<gene>
    <name evidence="4" type="ORF">HME9302_02075</name>
</gene>
<proteinExistence type="predicted"/>
<dbReference type="SUPFAM" id="SSF46689">
    <property type="entry name" value="Homeodomain-like"/>
    <property type="match status" value="1"/>
</dbReference>
<dbReference type="InterPro" id="IPR009057">
    <property type="entry name" value="Homeodomain-like_sf"/>
</dbReference>
<dbReference type="Pfam" id="PF00440">
    <property type="entry name" value="TetR_N"/>
    <property type="match status" value="1"/>
</dbReference>
<dbReference type="AlphaFoldDB" id="A0A369QD67"/>
<feature type="domain" description="HTH tetR-type" evidence="3">
    <location>
        <begin position="1"/>
        <end position="59"/>
    </location>
</feature>
<organism evidence="4 5">
    <name type="scientific">Alteripontixanthobacter maritimus</name>
    <dbReference type="NCBI Taxonomy" id="2161824"/>
    <lineage>
        <taxon>Bacteria</taxon>
        <taxon>Pseudomonadati</taxon>
        <taxon>Pseudomonadota</taxon>
        <taxon>Alphaproteobacteria</taxon>
        <taxon>Sphingomonadales</taxon>
        <taxon>Erythrobacteraceae</taxon>
        <taxon>Alteripontixanthobacter</taxon>
    </lineage>
</organism>
<dbReference type="PANTHER" id="PTHR30055:SF146">
    <property type="entry name" value="HTH-TYPE TRANSCRIPTIONAL DUAL REGULATOR CECR"/>
    <property type="match status" value="1"/>
</dbReference>
<dbReference type="RefSeq" id="WP_181815741.1">
    <property type="nucleotide sequence ID" value="NZ_QBKA01000002.1"/>
</dbReference>
<dbReference type="EMBL" id="QBKA01000002">
    <property type="protein sequence ID" value="RDC60859.1"/>
    <property type="molecule type" value="Genomic_DNA"/>
</dbReference>
<dbReference type="InterPro" id="IPR001647">
    <property type="entry name" value="HTH_TetR"/>
</dbReference>
<keyword evidence="1 2" id="KW-0238">DNA-binding</keyword>
<dbReference type="Proteomes" id="UP000253727">
    <property type="component" value="Unassembled WGS sequence"/>
</dbReference>
<feature type="DNA-binding region" description="H-T-H motif" evidence="2">
    <location>
        <begin position="22"/>
        <end position="41"/>
    </location>
</feature>
<dbReference type="PANTHER" id="PTHR30055">
    <property type="entry name" value="HTH-TYPE TRANSCRIPTIONAL REGULATOR RUTR"/>
    <property type="match status" value="1"/>
</dbReference>
<evidence type="ECO:0000256" key="2">
    <source>
        <dbReference type="PROSITE-ProRule" id="PRU00335"/>
    </source>
</evidence>
<sequence length="163" mass="18491">MRARLIKEARHLFGRQGYSATSQAEICAAAEVSRGALNYHFDGKKDLFEAVVENVLSSFRDWGDDRDLREELEHYFRTALDPEIFSITIRDAPAVLGIQTWRDIELAHFVEPMVARGLEPLSARMVYGALLEATIAAFSANDREDTISRALLLVERIIHAWND</sequence>
<dbReference type="Gene3D" id="1.10.357.10">
    <property type="entry name" value="Tetracycline Repressor, domain 2"/>
    <property type="match status" value="1"/>
</dbReference>
<accession>A0A369QD67</accession>